<dbReference type="InterPro" id="IPR009057">
    <property type="entry name" value="Homeodomain-like_sf"/>
</dbReference>
<dbReference type="InterPro" id="IPR036271">
    <property type="entry name" value="Tet_transcr_reg_TetR-rel_C_sf"/>
</dbReference>
<dbReference type="PANTHER" id="PTHR30055:SF234">
    <property type="entry name" value="HTH-TYPE TRANSCRIPTIONAL REGULATOR BETI"/>
    <property type="match status" value="1"/>
</dbReference>
<keyword evidence="1" id="KW-0805">Transcription regulation</keyword>
<dbReference type="PANTHER" id="PTHR30055">
    <property type="entry name" value="HTH-TYPE TRANSCRIPTIONAL REGULATOR RUTR"/>
    <property type="match status" value="1"/>
</dbReference>
<dbReference type="InterPro" id="IPR001647">
    <property type="entry name" value="HTH_TetR"/>
</dbReference>
<organism evidence="6 7">
    <name type="scientific">Amycolatopsis heterodermiae</name>
    <dbReference type="NCBI Taxonomy" id="3110235"/>
    <lineage>
        <taxon>Bacteria</taxon>
        <taxon>Bacillati</taxon>
        <taxon>Actinomycetota</taxon>
        <taxon>Actinomycetes</taxon>
        <taxon>Pseudonocardiales</taxon>
        <taxon>Pseudonocardiaceae</taxon>
        <taxon>Amycolatopsis</taxon>
    </lineage>
</organism>
<evidence type="ECO:0000256" key="1">
    <source>
        <dbReference type="ARBA" id="ARBA00023015"/>
    </source>
</evidence>
<dbReference type="InterPro" id="IPR050109">
    <property type="entry name" value="HTH-type_TetR-like_transc_reg"/>
</dbReference>
<evidence type="ECO:0000256" key="4">
    <source>
        <dbReference type="PROSITE-ProRule" id="PRU00335"/>
    </source>
</evidence>
<dbReference type="PRINTS" id="PR00455">
    <property type="entry name" value="HTHTETR"/>
</dbReference>
<evidence type="ECO:0000256" key="2">
    <source>
        <dbReference type="ARBA" id="ARBA00023125"/>
    </source>
</evidence>
<accession>A0ABU5R9C3</accession>
<dbReference type="Gene3D" id="1.10.357.10">
    <property type="entry name" value="Tetracycline Repressor, domain 2"/>
    <property type="match status" value="1"/>
</dbReference>
<keyword evidence="7" id="KW-1185">Reference proteome</keyword>
<dbReference type="InterPro" id="IPR049445">
    <property type="entry name" value="TetR_SbtR-like_C"/>
</dbReference>
<keyword evidence="3" id="KW-0804">Transcription</keyword>
<comment type="caution">
    <text evidence="6">The sequence shown here is derived from an EMBL/GenBank/DDBJ whole genome shotgun (WGS) entry which is preliminary data.</text>
</comment>
<reference evidence="6 7" key="1">
    <citation type="submission" date="2023-12" db="EMBL/GenBank/DDBJ databases">
        <title>Amycolatopsis sp. V23-08.</title>
        <authorList>
            <person name="Somphong A."/>
        </authorList>
    </citation>
    <scope>NUCLEOTIDE SEQUENCE [LARGE SCALE GENOMIC DNA]</scope>
    <source>
        <strain evidence="6 7">V23-08</strain>
    </source>
</reference>
<gene>
    <name evidence="6" type="ORF">VA596_25130</name>
</gene>
<name>A0ABU5R9C3_9PSEU</name>
<dbReference type="PROSITE" id="PS50977">
    <property type="entry name" value="HTH_TETR_2"/>
    <property type="match status" value="1"/>
</dbReference>
<dbReference type="Pfam" id="PF21597">
    <property type="entry name" value="TetR_C_43"/>
    <property type="match status" value="1"/>
</dbReference>
<protein>
    <submittedName>
        <fullName evidence="6">TetR/AcrR family transcriptional regulator</fullName>
    </submittedName>
</protein>
<keyword evidence="2 4" id="KW-0238">DNA-binding</keyword>
<evidence type="ECO:0000313" key="6">
    <source>
        <dbReference type="EMBL" id="MEA5362842.1"/>
    </source>
</evidence>
<evidence type="ECO:0000256" key="3">
    <source>
        <dbReference type="ARBA" id="ARBA00023163"/>
    </source>
</evidence>
<dbReference type="SUPFAM" id="SSF48498">
    <property type="entry name" value="Tetracyclin repressor-like, C-terminal domain"/>
    <property type="match status" value="1"/>
</dbReference>
<feature type="DNA-binding region" description="H-T-H motif" evidence="4">
    <location>
        <begin position="38"/>
        <end position="57"/>
    </location>
</feature>
<proteinExistence type="predicted"/>
<evidence type="ECO:0000313" key="7">
    <source>
        <dbReference type="Proteomes" id="UP001304298"/>
    </source>
</evidence>
<sequence>MSVDPSHPAPLRRDARLNRERIVEVAHDLFARRGLDVPMAAVARHAGVGMATLYRRFPTKEALVGEVFSHQFDTCVAVVDDALDDPDPWRGFVTVVEKVGEMQACDRGFSAAVAAAFPAATDVSAERDRAVRRFAELVERAKAAGKLRADFALSDLELVLMANDGVAKDTTEASRVASRRLVAYLLNSFRAEHAGTPLPPPAPLSVVKI</sequence>
<dbReference type="Proteomes" id="UP001304298">
    <property type="component" value="Unassembled WGS sequence"/>
</dbReference>
<evidence type="ECO:0000259" key="5">
    <source>
        <dbReference type="PROSITE" id="PS50977"/>
    </source>
</evidence>
<dbReference type="SUPFAM" id="SSF46689">
    <property type="entry name" value="Homeodomain-like"/>
    <property type="match status" value="1"/>
</dbReference>
<dbReference type="Pfam" id="PF00440">
    <property type="entry name" value="TetR_N"/>
    <property type="match status" value="1"/>
</dbReference>
<feature type="domain" description="HTH tetR-type" evidence="5">
    <location>
        <begin position="16"/>
        <end position="75"/>
    </location>
</feature>
<dbReference type="EMBL" id="JAYFSI010000006">
    <property type="protein sequence ID" value="MEA5362842.1"/>
    <property type="molecule type" value="Genomic_DNA"/>
</dbReference>
<dbReference type="RefSeq" id="WP_323330605.1">
    <property type="nucleotide sequence ID" value="NZ_JAYFSI010000006.1"/>
</dbReference>